<accession>A0A1A8T9E1</accession>
<dbReference type="SUPFAM" id="SSF69917">
    <property type="entry name" value="OMPT-like"/>
    <property type="match status" value="1"/>
</dbReference>
<feature type="chain" id="PRO_5008378901" description="Outer membrane protein beta-barrel domain-containing protein" evidence="1">
    <location>
        <begin position="20"/>
        <end position="258"/>
    </location>
</feature>
<name>A0A1A8T9E1_9GAMM</name>
<dbReference type="GO" id="GO:0004190">
    <property type="term" value="F:aspartic-type endopeptidase activity"/>
    <property type="evidence" value="ECO:0007669"/>
    <property type="project" value="InterPro"/>
</dbReference>
<sequence length="258" mass="28679">MGTKVVALMFLGVSSCTFAASANHSVKLGIYASSITYKEPSVMTEKGMMTGLKGQLSLHNNGQAILLDLMYSEGDMDYDGSGKLTNIPDSILEVRGMLGRDLYLQSGYRVTPYIGLGYRNLNDNSKDMITTTNRVGYEREQVYWYSPLGIEIQNGTLNGSWRLGARLEYDYFIAGRNHTYLSSVPGNNDLHLKQNRGSGYRMSVDFTRALSSITAVTIQPFYKYWNVKQSDTGRSGGKVYVEPDNNSTEWGVGLLLSF</sequence>
<dbReference type="Gene3D" id="2.40.128.100">
    <property type="entry name" value="OPCA outer membrane adhesin/invasin"/>
    <property type="match status" value="1"/>
</dbReference>
<dbReference type="EMBL" id="FLOB01000002">
    <property type="protein sequence ID" value="SBS29344.1"/>
    <property type="molecule type" value="Genomic_DNA"/>
</dbReference>
<feature type="signal peptide" evidence="1">
    <location>
        <begin position="1"/>
        <end position="19"/>
    </location>
</feature>
<dbReference type="AlphaFoldDB" id="A0A1A8T9E1"/>
<dbReference type="RefSeq" id="WP_067014296.1">
    <property type="nucleotide sequence ID" value="NZ_FLOB01000002.1"/>
</dbReference>
<dbReference type="PROSITE" id="PS51257">
    <property type="entry name" value="PROKAR_LIPOPROTEIN"/>
    <property type="match status" value="1"/>
</dbReference>
<evidence type="ECO:0000313" key="2">
    <source>
        <dbReference type="EMBL" id="SBS29344.1"/>
    </source>
</evidence>
<dbReference type="Proteomes" id="UP000092544">
    <property type="component" value="Unassembled WGS sequence"/>
</dbReference>
<evidence type="ECO:0000256" key="1">
    <source>
        <dbReference type="SAM" id="SignalP"/>
    </source>
</evidence>
<gene>
    <name evidence="2" type="ORF">MSP8886_01521</name>
</gene>
<dbReference type="OrthoDB" id="597531at2"/>
<keyword evidence="1" id="KW-0732">Signal</keyword>
<evidence type="ECO:0000313" key="3">
    <source>
        <dbReference type="Proteomes" id="UP000092544"/>
    </source>
</evidence>
<evidence type="ECO:0008006" key="4">
    <source>
        <dbReference type="Google" id="ProtNLM"/>
    </source>
</evidence>
<organism evidence="2 3">
    <name type="scientific">Marinomonas spartinae</name>
    <dbReference type="NCBI Taxonomy" id="1792290"/>
    <lineage>
        <taxon>Bacteria</taxon>
        <taxon>Pseudomonadati</taxon>
        <taxon>Pseudomonadota</taxon>
        <taxon>Gammaproteobacteria</taxon>
        <taxon>Oceanospirillales</taxon>
        <taxon>Oceanospirillaceae</taxon>
        <taxon>Marinomonas</taxon>
    </lineage>
</organism>
<proteinExistence type="predicted"/>
<protein>
    <recommendedName>
        <fullName evidence="4">Outer membrane protein beta-barrel domain-containing protein</fullName>
    </recommendedName>
</protein>
<keyword evidence="3" id="KW-1185">Reference proteome</keyword>
<dbReference type="InterPro" id="IPR020080">
    <property type="entry name" value="OM_adhesin/peptidase_omptin"/>
</dbReference>
<reference evidence="2 3" key="1">
    <citation type="submission" date="2016-06" db="EMBL/GenBank/DDBJ databases">
        <authorList>
            <person name="Kjaerup R.B."/>
            <person name="Dalgaard T.S."/>
            <person name="Juul-Madsen H.R."/>
        </authorList>
    </citation>
    <scope>NUCLEOTIDE SEQUENCE [LARGE SCALE GENOMIC DNA]</scope>
    <source>
        <strain evidence="2 3">CECT 8886</strain>
    </source>
</reference>